<reference evidence="1" key="1">
    <citation type="submission" date="2020-05" db="EMBL/GenBank/DDBJ databases">
        <authorList>
            <person name="Chiriac C."/>
            <person name="Salcher M."/>
            <person name="Ghai R."/>
            <person name="Kavagutti S V."/>
        </authorList>
    </citation>
    <scope>NUCLEOTIDE SEQUENCE</scope>
</reference>
<protein>
    <submittedName>
        <fullName evidence="1">Unannotated protein</fullName>
    </submittedName>
</protein>
<dbReference type="AlphaFoldDB" id="A0A6J7AS96"/>
<evidence type="ECO:0000313" key="1">
    <source>
        <dbReference type="EMBL" id="CAB4835500.1"/>
    </source>
</evidence>
<accession>A0A6J7AS96</accession>
<organism evidence="1">
    <name type="scientific">freshwater metagenome</name>
    <dbReference type="NCBI Taxonomy" id="449393"/>
    <lineage>
        <taxon>unclassified sequences</taxon>
        <taxon>metagenomes</taxon>
        <taxon>ecological metagenomes</taxon>
    </lineage>
</organism>
<name>A0A6J7AS96_9ZZZZ</name>
<dbReference type="EMBL" id="CAFABK010000140">
    <property type="protein sequence ID" value="CAB4835500.1"/>
    <property type="molecule type" value="Genomic_DNA"/>
</dbReference>
<gene>
    <name evidence="1" type="ORF">UFOPK3204_01787</name>
</gene>
<sequence>MVIMGVGEHNALNVTRVFADCVKTTNYRARSFLEPTVHEGYRAIGLEKDEGINKTTHGADAINTWSQGDYGVGHGTSV</sequence>
<proteinExistence type="predicted"/>